<dbReference type="Pfam" id="PF00849">
    <property type="entry name" value="PseudoU_synth_2"/>
    <property type="match status" value="1"/>
</dbReference>
<dbReference type="Gene3D" id="3.10.290.10">
    <property type="entry name" value="RNA-binding S4 domain"/>
    <property type="match status" value="1"/>
</dbReference>
<dbReference type="GO" id="GO:0160136">
    <property type="term" value="F:16S rRNA pseudouridine(516) synthase activity"/>
    <property type="evidence" value="ECO:0007669"/>
    <property type="project" value="UniProtKB-EC"/>
</dbReference>
<evidence type="ECO:0000256" key="1">
    <source>
        <dbReference type="ARBA" id="ARBA00008348"/>
    </source>
</evidence>
<comment type="function">
    <text evidence="5">Responsible for synthesis of pseudouridine from uracil-516 in 16S ribosomal RNA.</text>
</comment>
<dbReference type="InterPro" id="IPR020094">
    <property type="entry name" value="TruA/RsuA/RluB/E/F_N"/>
</dbReference>
<dbReference type="InterPro" id="IPR036986">
    <property type="entry name" value="S4_RNA-bd_sf"/>
</dbReference>
<evidence type="ECO:0000256" key="7">
    <source>
        <dbReference type="RuleBase" id="RU003887"/>
    </source>
</evidence>
<dbReference type="InterPro" id="IPR020103">
    <property type="entry name" value="PsdUridine_synth_cat_dom_sf"/>
</dbReference>
<dbReference type="STRING" id="305900.GV64_09375"/>
<organism evidence="10 11">
    <name type="scientific">Endozoicomonas elysicola</name>
    <dbReference type="NCBI Taxonomy" id="305900"/>
    <lineage>
        <taxon>Bacteria</taxon>
        <taxon>Pseudomonadati</taxon>
        <taxon>Pseudomonadota</taxon>
        <taxon>Gammaproteobacteria</taxon>
        <taxon>Oceanospirillales</taxon>
        <taxon>Endozoicomonadaceae</taxon>
        <taxon>Endozoicomonas</taxon>
    </lineage>
</organism>
<dbReference type="Gene3D" id="3.30.70.1560">
    <property type="entry name" value="Alpha-L RNA-binding motif"/>
    <property type="match status" value="1"/>
</dbReference>
<name>A0A081K9U7_9GAMM</name>
<evidence type="ECO:0000259" key="9">
    <source>
        <dbReference type="Pfam" id="PF01479"/>
    </source>
</evidence>
<keyword evidence="3 7" id="KW-0413">Isomerase</keyword>
<evidence type="ECO:0000256" key="3">
    <source>
        <dbReference type="ARBA" id="ARBA00023235"/>
    </source>
</evidence>
<dbReference type="InterPro" id="IPR050343">
    <property type="entry name" value="RsuA_PseudoU_synthase"/>
</dbReference>
<protein>
    <recommendedName>
        <fullName evidence="7">Pseudouridine synthase</fullName>
        <ecNumber evidence="7">5.4.99.-</ecNumber>
    </recommendedName>
</protein>
<dbReference type="GO" id="GO:0003723">
    <property type="term" value="F:RNA binding"/>
    <property type="evidence" value="ECO:0007669"/>
    <property type="project" value="UniProtKB-KW"/>
</dbReference>
<dbReference type="CDD" id="cd02553">
    <property type="entry name" value="PseudoU_synth_RsuA"/>
    <property type="match status" value="1"/>
</dbReference>
<evidence type="ECO:0000256" key="5">
    <source>
        <dbReference type="ARBA" id="ARBA00037590"/>
    </source>
</evidence>
<dbReference type="PANTHER" id="PTHR47683">
    <property type="entry name" value="PSEUDOURIDINE SYNTHASE FAMILY PROTEIN-RELATED"/>
    <property type="match status" value="1"/>
</dbReference>
<feature type="domain" description="RNA-binding S4" evidence="9">
    <location>
        <begin position="1"/>
        <end position="42"/>
    </location>
</feature>
<dbReference type="InterPro" id="IPR042092">
    <property type="entry name" value="PsdUridine_s_RsuA/RluB/E/F_cat"/>
</dbReference>
<dbReference type="GO" id="GO:0000455">
    <property type="term" value="P:enzyme-directed rRNA pseudouridine synthesis"/>
    <property type="evidence" value="ECO:0007669"/>
    <property type="project" value="UniProtKB-ARBA"/>
</dbReference>
<evidence type="ECO:0000313" key="11">
    <source>
        <dbReference type="Proteomes" id="UP000027997"/>
    </source>
</evidence>
<keyword evidence="2 6" id="KW-0694">RNA-binding</keyword>
<dbReference type="RefSeq" id="WP_020580434.1">
    <property type="nucleotide sequence ID" value="NZ_JOJP01000001.1"/>
</dbReference>
<comment type="caution">
    <text evidence="10">The sequence shown here is derived from an EMBL/GenBank/DDBJ whole genome shotgun (WGS) entry which is preliminary data.</text>
</comment>
<proteinExistence type="inferred from homology"/>
<dbReference type="PROSITE" id="PS01149">
    <property type="entry name" value="PSI_RSU"/>
    <property type="match status" value="1"/>
</dbReference>
<sequence length="233" mass="25859">MRLDKYLCESTELSRANAKKCLHRGEVTCDGIVVKNSAFKVSDDCEVRLLGELVKARGLRYIMLNKPKDTLCSNVDEIYPSVLSLLDIPKAFSLHIAGRLDADTTGLVLITDDGQWSHRLTSPVKVCGKRYRVQLADPLPEAQAAELIELFATGIELKGEKSLTKPALLEILSPTEVLLTITEGKYHQVKRMFAAIGNKVIGLHREQVGVIGLDSSLRPGEWRYLTQDEIDSV</sequence>
<evidence type="ECO:0000256" key="2">
    <source>
        <dbReference type="ARBA" id="ARBA00022884"/>
    </source>
</evidence>
<dbReference type="Gene3D" id="3.30.70.580">
    <property type="entry name" value="Pseudouridine synthase I, catalytic domain, N-terminal subdomain"/>
    <property type="match status" value="1"/>
</dbReference>
<evidence type="ECO:0000256" key="6">
    <source>
        <dbReference type="PROSITE-ProRule" id="PRU00182"/>
    </source>
</evidence>
<dbReference type="InterPro" id="IPR002942">
    <property type="entry name" value="S4_RNA-bd"/>
</dbReference>
<dbReference type="SUPFAM" id="SSF55120">
    <property type="entry name" value="Pseudouridine synthase"/>
    <property type="match status" value="1"/>
</dbReference>
<dbReference type="EC" id="5.4.99.-" evidence="7"/>
<dbReference type="Proteomes" id="UP000027997">
    <property type="component" value="Unassembled WGS sequence"/>
</dbReference>
<dbReference type="NCBIfam" id="NF008097">
    <property type="entry name" value="PRK10839.1"/>
    <property type="match status" value="1"/>
</dbReference>
<dbReference type="CDD" id="cd00165">
    <property type="entry name" value="S4"/>
    <property type="match status" value="1"/>
</dbReference>
<dbReference type="EMBL" id="JOJP01000001">
    <property type="protein sequence ID" value="KEI70923.1"/>
    <property type="molecule type" value="Genomic_DNA"/>
</dbReference>
<feature type="domain" description="Pseudouridine synthase RsuA/RluA-like" evidence="8">
    <location>
        <begin position="61"/>
        <end position="195"/>
    </location>
</feature>
<evidence type="ECO:0000313" key="10">
    <source>
        <dbReference type="EMBL" id="KEI70923.1"/>
    </source>
</evidence>
<evidence type="ECO:0000256" key="4">
    <source>
        <dbReference type="ARBA" id="ARBA00036749"/>
    </source>
</evidence>
<dbReference type="eggNOG" id="COG1187">
    <property type="taxonomic scope" value="Bacteria"/>
</dbReference>
<keyword evidence="11" id="KW-1185">Reference proteome</keyword>
<reference evidence="10 11" key="1">
    <citation type="submission" date="2014-06" db="EMBL/GenBank/DDBJ databases">
        <title>Whole Genome Sequences of Three Symbiotic Endozoicomonas Bacteria.</title>
        <authorList>
            <person name="Neave M.J."/>
            <person name="Apprill A."/>
            <person name="Voolstra C.R."/>
        </authorList>
    </citation>
    <scope>NUCLEOTIDE SEQUENCE [LARGE SCALE GENOMIC DNA]</scope>
    <source>
        <strain evidence="10 11">DSM 22380</strain>
    </source>
</reference>
<dbReference type="AlphaFoldDB" id="A0A081K9U7"/>
<comment type="catalytic activity">
    <reaction evidence="4">
        <text>uridine(516) in 16S rRNA = pseudouridine(516) in 16S rRNA</text>
        <dbReference type="Rhea" id="RHEA:38867"/>
        <dbReference type="Rhea" id="RHEA-COMP:10089"/>
        <dbReference type="Rhea" id="RHEA-COMP:10090"/>
        <dbReference type="ChEBI" id="CHEBI:65314"/>
        <dbReference type="ChEBI" id="CHEBI:65315"/>
        <dbReference type="EC" id="5.4.99.19"/>
    </reaction>
</comment>
<evidence type="ECO:0000259" key="8">
    <source>
        <dbReference type="Pfam" id="PF00849"/>
    </source>
</evidence>
<accession>A0A081K9U7</accession>
<comment type="similarity">
    <text evidence="1 7">Belongs to the pseudouridine synthase RsuA family.</text>
</comment>
<dbReference type="InterPro" id="IPR000748">
    <property type="entry name" value="PsdUridine_synth_RsuA/RluB/E/F"/>
</dbReference>
<dbReference type="InterPro" id="IPR018496">
    <property type="entry name" value="PsdUridine_synth_RsuA/RluB_CS"/>
</dbReference>
<dbReference type="InterPro" id="IPR006145">
    <property type="entry name" value="PsdUridine_synth_RsuA/RluA"/>
</dbReference>
<dbReference type="SUPFAM" id="SSF55174">
    <property type="entry name" value="Alpha-L RNA-binding motif"/>
    <property type="match status" value="1"/>
</dbReference>
<gene>
    <name evidence="10" type="ORF">GV64_09375</name>
</gene>
<dbReference type="Pfam" id="PF01479">
    <property type="entry name" value="S4"/>
    <property type="match status" value="1"/>
</dbReference>
<dbReference type="NCBIfam" id="TIGR00093">
    <property type="entry name" value="pseudouridine synthase"/>
    <property type="match status" value="1"/>
</dbReference>
<dbReference type="PROSITE" id="PS50889">
    <property type="entry name" value="S4"/>
    <property type="match status" value="1"/>
</dbReference>
<dbReference type="PANTHER" id="PTHR47683:SF4">
    <property type="entry name" value="PSEUDOURIDINE SYNTHASE"/>
    <property type="match status" value="1"/>
</dbReference>